<dbReference type="EMBL" id="JASPKY010000009">
    <property type="protein sequence ID" value="KAK9754248.1"/>
    <property type="molecule type" value="Genomic_DNA"/>
</dbReference>
<keyword evidence="1" id="KW-0812">Transmembrane</keyword>
<accession>A0AAW1N7D7</accession>
<protein>
    <submittedName>
        <fullName evidence="2">Uncharacterized protein</fullName>
    </submittedName>
</protein>
<dbReference type="AlphaFoldDB" id="A0AAW1N7D7"/>
<keyword evidence="3" id="KW-1185">Reference proteome</keyword>
<sequence length="80" mass="9355">MLDKNWKPIWKGTNSSRANKLLFISALQIISFIDTFQLSLVKPVLGLLHVNFDFQIKTSFDHSERIAMIDRSMNFNVIWN</sequence>
<comment type="caution">
    <text evidence="2">The sequence shown here is derived from an EMBL/GenBank/DDBJ whole genome shotgun (WGS) entry which is preliminary data.</text>
</comment>
<proteinExistence type="predicted"/>
<evidence type="ECO:0000256" key="1">
    <source>
        <dbReference type="SAM" id="Phobius"/>
    </source>
</evidence>
<feature type="transmembrane region" description="Helical" evidence="1">
    <location>
        <begin position="21"/>
        <end position="40"/>
    </location>
</feature>
<keyword evidence="1" id="KW-0472">Membrane</keyword>
<keyword evidence="1" id="KW-1133">Transmembrane helix</keyword>
<organism evidence="2 3">
    <name type="scientific">Popillia japonica</name>
    <name type="common">Japanese beetle</name>
    <dbReference type="NCBI Taxonomy" id="7064"/>
    <lineage>
        <taxon>Eukaryota</taxon>
        <taxon>Metazoa</taxon>
        <taxon>Ecdysozoa</taxon>
        <taxon>Arthropoda</taxon>
        <taxon>Hexapoda</taxon>
        <taxon>Insecta</taxon>
        <taxon>Pterygota</taxon>
        <taxon>Neoptera</taxon>
        <taxon>Endopterygota</taxon>
        <taxon>Coleoptera</taxon>
        <taxon>Polyphaga</taxon>
        <taxon>Scarabaeiformia</taxon>
        <taxon>Scarabaeidae</taxon>
        <taxon>Rutelinae</taxon>
        <taxon>Popillia</taxon>
    </lineage>
</organism>
<dbReference type="Proteomes" id="UP001458880">
    <property type="component" value="Unassembled WGS sequence"/>
</dbReference>
<gene>
    <name evidence="2" type="ORF">QE152_g1720</name>
</gene>
<evidence type="ECO:0000313" key="3">
    <source>
        <dbReference type="Proteomes" id="UP001458880"/>
    </source>
</evidence>
<name>A0AAW1N7D7_POPJA</name>
<reference evidence="2 3" key="1">
    <citation type="journal article" date="2024" name="BMC Genomics">
        <title>De novo assembly and annotation of Popillia japonica's genome with initial clues to its potential as an invasive pest.</title>
        <authorList>
            <person name="Cucini C."/>
            <person name="Boschi S."/>
            <person name="Funari R."/>
            <person name="Cardaioli E."/>
            <person name="Iannotti N."/>
            <person name="Marturano G."/>
            <person name="Paoli F."/>
            <person name="Bruttini M."/>
            <person name="Carapelli A."/>
            <person name="Frati F."/>
            <person name="Nardi F."/>
        </authorList>
    </citation>
    <scope>NUCLEOTIDE SEQUENCE [LARGE SCALE GENOMIC DNA]</scope>
    <source>
        <strain evidence="2">DMR45628</strain>
    </source>
</reference>
<evidence type="ECO:0000313" key="2">
    <source>
        <dbReference type="EMBL" id="KAK9754248.1"/>
    </source>
</evidence>